<name>A0ABD3FWC6_9STRA</name>
<dbReference type="InterPro" id="IPR052980">
    <property type="entry name" value="Crinkler_effector"/>
</dbReference>
<dbReference type="PANTHER" id="PTHR33129:SF1">
    <property type="entry name" value="ATP-BINDING PROTEIN"/>
    <property type="match status" value="1"/>
</dbReference>
<protein>
    <submittedName>
        <fullName evidence="1">Uncharacterized protein</fullName>
    </submittedName>
</protein>
<reference evidence="1 2" key="1">
    <citation type="submission" date="2024-09" db="EMBL/GenBank/DDBJ databases">
        <title>Genome sequencing and assembly of Phytophthora oleae, isolate VK10A, causative agent of rot of olive drupes.</title>
        <authorList>
            <person name="Conti Taguali S."/>
            <person name="Riolo M."/>
            <person name="La Spada F."/>
            <person name="Cacciola S.O."/>
            <person name="Dionisio G."/>
        </authorList>
    </citation>
    <scope>NUCLEOTIDE SEQUENCE [LARGE SCALE GENOMIC DNA]</scope>
    <source>
        <strain evidence="1 2">VK10A</strain>
    </source>
</reference>
<dbReference type="Proteomes" id="UP001632037">
    <property type="component" value="Unassembled WGS sequence"/>
</dbReference>
<dbReference type="EMBL" id="JBIMZQ010000007">
    <property type="protein sequence ID" value="KAL3670267.1"/>
    <property type="molecule type" value="Genomic_DNA"/>
</dbReference>
<gene>
    <name evidence="1" type="ORF">V7S43_004580</name>
</gene>
<keyword evidence="2" id="KW-1185">Reference proteome</keyword>
<dbReference type="AlphaFoldDB" id="A0ABD3FWC6"/>
<evidence type="ECO:0000313" key="1">
    <source>
        <dbReference type="EMBL" id="KAL3670267.1"/>
    </source>
</evidence>
<comment type="caution">
    <text evidence="1">The sequence shown here is derived from an EMBL/GenBank/DDBJ whole genome shotgun (WGS) entry which is preliminary data.</text>
</comment>
<sequence length="313" mass="35176">MLALHRTDGDRSYITGEVIEERFYTFGGVARECFSLTEDEAEEKRRDLTLEIAEISSPRELETFVNKGENLAGFHLVVHFVPKLNGKRVKPQLASRLVVEKLAERMLETGKMDRESLRRSLEDIRGGAALAGWIFETDVHETLARGCTLELRRLPSKEATSANNYRELNETMMIQDGGKMSELVVIPKGEPDVFTLKNLSAAAATRGPYHKPEKKQFESIGGFYIPNMEPGKDLEVTQQKLIEWNARPENRVILVHTTISKHSSVDTSGMLNVLRKLGLVEAVKDKPERVALVFIVPDPIAANLNDRRLATIP</sequence>
<dbReference type="PANTHER" id="PTHR33129">
    <property type="entry name" value="PROTEIN KINASE DOMAIN-CONTAINING PROTEIN-RELATED"/>
    <property type="match status" value="1"/>
</dbReference>
<proteinExistence type="predicted"/>
<evidence type="ECO:0000313" key="2">
    <source>
        <dbReference type="Proteomes" id="UP001632037"/>
    </source>
</evidence>
<organism evidence="1 2">
    <name type="scientific">Phytophthora oleae</name>
    <dbReference type="NCBI Taxonomy" id="2107226"/>
    <lineage>
        <taxon>Eukaryota</taxon>
        <taxon>Sar</taxon>
        <taxon>Stramenopiles</taxon>
        <taxon>Oomycota</taxon>
        <taxon>Peronosporomycetes</taxon>
        <taxon>Peronosporales</taxon>
        <taxon>Peronosporaceae</taxon>
        <taxon>Phytophthora</taxon>
    </lineage>
</organism>
<accession>A0ABD3FWC6</accession>